<dbReference type="EnsemblPlants" id="OB11G27450.1">
    <property type="protein sequence ID" value="OB11G27450.1"/>
    <property type="gene ID" value="OB11G27450"/>
</dbReference>
<reference evidence="1" key="2">
    <citation type="submission" date="2013-04" db="UniProtKB">
        <authorList>
            <consortium name="EnsemblPlants"/>
        </authorList>
    </citation>
    <scope>IDENTIFICATION</scope>
</reference>
<keyword evidence="2" id="KW-1185">Reference proteome</keyword>
<dbReference type="Gramene" id="OB11G27450.1">
    <property type="protein sequence ID" value="OB11G27450.1"/>
    <property type="gene ID" value="OB11G27450"/>
</dbReference>
<dbReference type="AlphaFoldDB" id="J3NAA9"/>
<dbReference type="Proteomes" id="UP000006038">
    <property type="component" value="Chromosome 11"/>
</dbReference>
<reference evidence="1" key="1">
    <citation type="journal article" date="2013" name="Nat. Commun.">
        <title>Whole-genome sequencing of Oryza brachyantha reveals mechanisms underlying Oryza genome evolution.</title>
        <authorList>
            <person name="Chen J."/>
            <person name="Huang Q."/>
            <person name="Gao D."/>
            <person name="Wang J."/>
            <person name="Lang Y."/>
            <person name="Liu T."/>
            <person name="Li B."/>
            <person name="Bai Z."/>
            <person name="Luis Goicoechea J."/>
            <person name="Liang C."/>
            <person name="Chen C."/>
            <person name="Zhang W."/>
            <person name="Sun S."/>
            <person name="Liao Y."/>
            <person name="Zhang X."/>
            <person name="Yang L."/>
            <person name="Song C."/>
            <person name="Wang M."/>
            <person name="Shi J."/>
            <person name="Liu G."/>
            <person name="Liu J."/>
            <person name="Zhou H."/>
            <person name="Zhou W."/>
            <person name="Yu Q."/>
            <person name="An N."/>
            <person name="Chen Y."/>
            <person name="Cai Q."/>
            <person name="Wang B."/>
            <person name="Liu B."/>
            <person name="Min J."/>
            <person name="Huang Y."/>
            <person name="Wu H."/>
            <person name="Li Z."/>
            <person name="Zhang Y."/>
            <person name="Yin Y."/>
            <person name="Song W."/>
            <person name="Jiang J."/>
            <person name="Jackson S.A."/>
            <person name="Wing R.A."/>
            <person name="Wang J."/>
            <person name="Chen M."/>
        </authorList>
    </citation>
    <scope>NUCLEOTIDE SEQUENCE [LARGE SCALE GENOMIC DNA]</scope>
    <source>
        <strain evidence="1">cv. IRGC 101232</strain>
    </source>
</reference>
<evidence type="ECO:0000313" key="2">
    <source>
        <dbReference type="Proteomes" id="UP000006038"/>
    </source>
</evidence>
<accession>J3NAA9</accession>
<protein>
    <submittedName>
        <fullName evidence="1">Uncharacterized protein</fullName>
    </submittedName>
</protein>
<organism evidence="1">
    <name type="scientific">Oryza brachyantha</name>
    <name type="common">malo sina</name>
    <dbReference type="NCBI Taxonomy" id="4533"/>
    <lineage>
        <taxon>Eukaryota</taxon>
        <taxon>Viridiplantae</taxon>
        <taxon>Streptophyta</taxon>
        <taxon>Embryophyta</taxon>
        <taxon>Tracheophyta</taxon>
        <taxon>Spermatophyta</taxon>
        <taxon>Magnoliopsida</taxon>
        <taxon>Liliopsida</taxon>
        <taxon>Poales</taxon>
        <taxon>Poaceae</taxon>
        <taxon>BOP clade</taxon>
        <taxon>Oryzoideae</taxon>
        <taxon>Oryzeae</taxon>
        <taxon>Oryzinae</taxon>
        <taxon>Oryza</taxon>
    </lineage>
</organism>
<sequence>MRFPSLSCTSIVPERGPFRLDNPLKLGTSESSVIDLACLMNRLTSIARKGSCSALGPSSIEALFAGGWQ</sequence>
<proteinExistence type="predicted"/>
<evidence type="ECO:0000313" key="1">
    <source>
        <dbReference type="EnsemblPlants" id="OB11G27450.1"/>
    </source>
</evidence>
<name>J3NAA9_ORYBR</name>
<dbReference type="HOGENOM" id="CLU_2779889_0_0_1"/>